<evidence type="ECO:0000313" key="5">
    <source>
        <dbReference type="Proteomes" id="UP000501926"/>
    </source>
</evidence>
<reference evidence="3" key="2">
    <citation type="submission" date="2006-01" db="EMBL/GenBank/DDBJ databases">
        <authorList>
            <person name="Genoscope"/>
        </authorList>
    </citation>
    <scope>NUCLEOTIDE SEQUENCE</scope>
</reference>
<dbReference type="AlphaFoldDB" id="Q1Q402"/>
<dbReference type="EC" id="3.5.2.3" evidence="3 4"/>
<dbReference type="Pfam" id="PF01979">
    <property type="entry name" value="Amidohydro_1"/>
    <property type="match status" value="1"/>
</dbReference>
<keyword evidence="1" id="KW-0665">Pyrimidine biosynthesis</keyword>
<dbReference type="InterPro" id="IPR050138">
    <property type="entry name" value="DHOase/Allantoinase_Hydrolase"/>
</dbReference>
<evidence type="ECO:0000313" key="4">
    <source>
        <dbReference type="EMBL" id="QII11862.1"/>
    </source>
</evidence>
<evidence type="ECO:0000313" key="3">
    <source>
        <dbReference type="EMBL" id="CAJ74751.1"/>
    </source>
</evidence>
<dbReference type="SUPFAM" id="SSF51338">
    <property type="entry name" value="Composite domain of metallo-dependent hydrolases"/>
    <property type="match status" value="1"/>
</dbReference>
<dbReference type="GO" id="GO:0004151">
    <property type="term" value="F:dihydroorotase activity"/>
    <property type="evidence" value="ECO:0007669"/>
    <property type="project" value="UniProtKB-EC"/>
</dbReference>
<dbReference type="EMBL" id="CT573071">
    <property type="protein sequence ID" value="CAJ74751.1"/>
    <property type="molecule type" value="Genomic_DNA"/>
</dbReference>
<sequence>MITGWIENKNLYYFRLHKMNALLIKGGYVVDPASDFEGYADVLVKNGKIEAVSPNITTNPSVRIIDATNKHVIPGLIECHVHFREPGLEYKEDIRTGSRAAAKGGYTTVICEPNTNPPIDSPAIVDLLTERILEKSIIKVFAKACITKGSLSEELTDIAALAKNTRIKALSDDGNPVFNDALMCKACELSVQHAIIISPHCEDSPFYLNKIKDIPGATRFPGEPYSHETDFARRDIRFTEQAKGRLHISHISLKDTLAAIQQAKERGIGKFTCEVTPHHLLLDNSFRDKDGNMPRTNPPLRSRMDVEAMQNGLASGIIDVIATDHAPHTDDDLKKGATGFVGLETALGVLLTKLVHTGIITFKELIIKMSVNPARIFQINGGSLAAGMPADITIIDKNKEWTVDVNVFESKGRNCPFHGWKLKGQVLTTIVNGKVVVDNYKIEC</sequence>
<organism evidence="3">
    <name type="scientific">Kuenenia stuttgartiensis</name>
    <dbReference type="NCBI Taxonomy" id="174633"/>
    <lineage>
        <taxon>Bacteria</taxon>
        <taxon>Pseudomonadati</taxon>
        <taxon>Planctomycetota</taxon>
        <taxon>Candidatus Brocadiia</taxon>
        <taxon>Candidatus Brocadiales</taxon>
        <taxon>Candidatus Brocadiaceae</taxon>
        <taxon>Candidatus Kuenenia</taxon>
    </lineage>
</organism>
<name>Q1Q402_KUEST</name>
<dbReference type="GO" id="GO:0004038">
    <property type="term" value="F:allantoinase activity"/>
    <property type="evidence" value="ECO:0007669"/>
    <property type="project" value="TreeGrafter"/>
</dbReference>
<dbReference type="GO" id="GO:0006145">
    <property type="term" value="P:purine nucleobase catabolic process"/>
    <property type="evidence" value="ECO:0007669"/>
    <property type="project" value="TreeGrafter"/>
</dbReference>
<evidence type="ECO:0000256" key="1">
    <source>
        <dbReference type="ARBA" id="ARBA00022975"/>
    </source>
</evidence>
<reference evidence="4 5" key="3">
    <citation type="submission" date="2020-02" db="EMBL/GenBank/DDBJ databases">
        <title>Newly sequenced genome of strain CSTR1 showed variability in Candidatus Kuenenia stuttgartiensis genomes.</title>
        <authorList>
            <person name="Ding C."/>
            <person name="Adrian L."/>
        </authorList>
    </citation>
    <scope>NUCLEOTIDE SEQUENCE [LARGE SCALE GENOMIC DNA]</scope>
    <source>
        <strain evidence="4 5">CSTR1</strain>
    </source>
</reference>
<dbReference type="CDD" id="cd01317">
    <property type="entry name" value="DHOase_IIa"/>
    <property type="match status" value="1"/>
</dbReference>
<dbReference type="PANTHER" id="PTHR43668:SF2">
    <property type="entry name" value="ALLANTOINASE"/>
    <property type="match status" value="1"/>
</dbReference>
<evidence type="ECO:0000259" key="2">
    <source>
        <dbReference type="Pfam" id="PF01979"/>
    </source>
</evidence>
<gene>
    <name evidence="3" type="primary">pyrC</name>
    <name evidence="4" type="ORF">KsCSTR_24830</name>
    <name evidence="3" type="ORF">kuste3988</name>
</gene>
<dbReference type="GO" id="GO:0005737">
    <property type="term" value="C:cytoplasm"/>
    <property type="evidence" value="ECO:0007669"/>
    <property type="project" value="TreeGrafter"/>
</dbReference>
<dbReference type="EMBL" id="CP049055">
    <property type="protein sequence ID" value="QII11862.1"/>
    <property type="molecule type" value="Genomic_DNA"/>
</dbReference>
<dbReference type="SUPFAM" id="SSF51556">
    <property type="entry name" value="Metallo-dependent hydrolases"/>
    <property type="match status" value="1"/>
</dbReference>
<dbReference type="GO" id="GO:0006221">
    <property type="term" value="P:pyrimidine nucleotide biosynthetic process"/>
    <property type="evidence" value="ECO:0007669"/>
    <property type="project" value="UniProtKB-KW"/>
</dbReference>
<dbReference type="Gene3D" id="3.20.20.140">
    <property type="entry name" value="Metal-dependent hydrolases"/>
    <property type="match status" value="1"/>
</dbReference>
<proteinExistence type="predicted"/>
<dbReference type="Proteomes" id="UP000501926">
    <property type="component" value="Chromosome"/>
</dbReference>
<dbReference type="InterPro" id="IPR004722">
    <property type="entry name" value="DHOase"/>
</dbReference>
<feature type="domain" description="Amidohydrolase-related" evidence="2">
    <location>
        <begin position="72"/>
        <end position="436"/>
    </location>
</feature>
<dbReference type="GO" id="GO:0046872">
    <property type="term" value="F:metal ion binding"/>
    <property type="evidence" value="ECO:0007669"/>
    <property type="project" value="InterPro"/>
</dbReference>
<dbReference type="PANTHER" id="PTHR43668">
    <property type="entry name" value="ALLANTOINASE"/>
    <property type="match status" value="1"/>
</dbReference>
<dbReference type="InterPro" id="IPR011059">
    <property type="entry name" value="Metal-dep_hydrolase_composite"/>
</dbReference>
<keyword evidence="3" id="KW-0378">Hydrolase</keyword>
<dbReference type="NCBIfam" id="TIGR00857">
    <property type="entry name" value="pyrC_multi"/>
    <property type="match status" value="1"/>
</dbReference>
<accession>Q1Q402</accession>
<protein>
    <submittedName>
        <fullName evidence="3 4">Dihydroorotase</fullName>
        <ecNumber evidence="3 4">3.5.2.3</ecNumber>
    </submittedName>
</protein>
<dbReference type="InterPro" id="IPR032466">
    <property type="entry name" value="Metal_Hydrolase"/>
</dbReference>
<reference evidence="3" key="1">
    <citation type="journal article" date="2006" name="Nature">
        <title>Deciphering the evolution and metabolism of an anammox bacterium from a community genome.</title>
        <authorList>
            <person name="Strous M."/>
            <person name="Pelletier E."/>
            <person name="Mangenot S."/>
            <person name="Rattei T."/>
            <person name="Lehner A."/>
            <person name="Taylor M.W."/>
            <person name="Horn M."/>
            <person name="Daims H."/>
            <person name="Bartol-Mavel D."/>
            <person name="Wincker P."/>
            <person name="Barbe V."/>
            <person name="Fonknechten N."/>
            <person name="Vallenet D."/>
            <person name="Segurens B."/>
            <person name="Schenowitz-Truong C."/>
            <person name="Medigue C."/>
            <person name="Collingro A."/>
            <person name="Snel B."/>
            <person name="Dutilh B.E."/>
            <person name="OpDenCamp H.J.M."/>
            <person name="vanDerDrift C."/>
            <person name="Cirpus I."/>
            <person name="vanDePas-Schoonen K.T."/>
            <person name="Harhangi H.R."/>
            <person name="vanNiftrik L."/>
            <person name="Schmid M."/>
            <person name="Keltjens J."/>
            <person name="vanDeVossenberg J."/>
            <person name="Kartal B."/>
            <person name="Meier H."/>
            <person name="Frishman D."/>
            <person name="Huynen M.A."/>
            <person name="Mewes H."/>
            <person name="Weissenbach J."/>
            <person name="Jetten M.S.M."/>
            <person name="Wagner M."/>
            <person name="LePaslier D."/>
        </authorList>
    </citation>
    <scope>NUCLEOTIDE SEQUENCE</scope>
</reference>
<dbReference type="InterPro" id="IPR006680">
    <property type="entry name" value="Amidohydro-rel"/>
</dbReference>